<evidence type="ECO:0000256" key="2">
    <source>
        <dbReference type="SAM" id="MobiDB-lite"/>
    </source>
</evidence>
<dbReference type="PANTHER" id="PTHR46411">
    <property type="entry name" value="FAMILY ATPASE, PUTATIVE-RELATED"/>
    <property type="match status" value="1"/>
</dbReference>
<feature type="region of interest" description="Disordered" evidence="2">
    <location>
        <begin position="218"/>
        <end position="252"/>
    </location>
</feature>
<accession>A0A2K0TSP7</accession>
<evidence type="ECO:0000259" key="3">
    <source>
        <dbReference type="Pfam" id="PF22942"/>
    </source>
</evidence>
<feature type="coiled-coil region" evidence="1">
    <location>
        <begin position="51"/>
        <end position="78"/>
    </location>
</feature>
<evidence type="ECO:0000313" key="5">
    <source>
        <dbReference type="Proteomes" id="UP000236290"/>
    </source>
</evidence>
<gene>
    <name evidence="4" type="ORF">THARTR1_10321</name>
</gene>
<feature type="domain" description="DUF7025" evidence="3">
    <location>
        <begin position="457"/>
        <end position="561"/>
    </location>
</feature>
<feature type="region of interest" description="Disordered" evidence="2">
    <location>
        <begin position="1"/>
        <end position="20"/>
    </location>
</feature>
<sequence length="747" mass="85929">MEPGYSSFLTRETNETRELPVERNNDEIQAHSTSAFVSASEGHSSAIIPSESTALNEVQQLKQQLEHLKMQMTTFISREPEKEPTKSGPEDVEMLQRVKECLRNHSDEWNSHDNLAEFSTESSLRTAVDALQRSIYYKSHASERLVLGYTHDTHIYEQYYDSSDDEIANDEQYRNIRDRLIAKRREYVRSVELNMEVISEELIKFRLAKKLRKKELEREKKEAEQKEAEKIAAEKRAAEEKAAASAANEETTSDETFEVPIFAQPTINTVDWNSFRKLRKVDESLACAIDVLVGEPVIEVEAPRDQYGVWTNNWNSDDLTEETAQVQKPNPIVSSKPQGQIPLPERVRIHSTPILTILAELIDPEGTKPTLDGSPVIFLRPFKAFFHYEQRLRDWHKRLVEKFSPSSVSNEPVSEGGTSNASYHATESTAALNHLQCLLEFFDTYMIAKKEFLAGADCRKVHFSDLWCLYRPGMEVIGLDGRQAYRILQVNSAKHESISPYRSFYSYRGGNSQKAEFSMICSYIDFNGKSIGPVLRTFEIKRFDGERDITSFDVYPLRFHKLRRGEFSETEWNNLEKYPEQDRCRRNLIQRGAKFVEVAAIKHMYYSGSTMVVREEVESQVVVDFETAFATEGETREHIRPPTLETFIGEAVDKHMESSSSSGRCTCCIGDIVYDDAYIDKNQRNTYINDFLSIKNAQEEPSVAVFPRLFSEIRTNSASARHFTDDELAIMSYRVFGFVLRNRKWGK</sequence>
<name>A0A2K0TSP7_TRIHA</name>
<dbReference type="Proteomes" id="UP000236290">
    <property type="component" value="Unassembled WGS sequence"/>
</dbReference>
<comment type="caution">
    <text evidence="4">The sequence shown here is derived from an EMBL/GenBank/DDBJ whole genome shotgun (WGS) entry which is preliminary data.</text>
</comment>
<proteinExistence type="predicted"/>
<evidence type="ECO:0000313" key="4">
    <source>
        <dbReference type="EMBL" id="PNP48560.1"/>
    </source>
</evidence>
<dbReference type="Pfam" id="PF22942">
    <property type="entry name" value="DUF7025"/>
    <property type="match status" value="1"/>
</dbReference>
<keyword evidence="1" id="KW-0175">Coiled coil</keyword>
<reference evidence="4 5" key="1">
    <citation type="submission" date="2017-02" db="EMBL/GenBank/DDBJ databases">
        <title>Genomes of Trichoderma spp. with biocontrol activity.</title>
        <authorList>
            <person name="Gardiner D."/>
            <person name="Kazan K."/>
            <person name="Vos C."/>
            <person name="Harvey P."/>
        </authorList>
    </citation>
    <scope>NUCLEOTIDE SEQUENCE [LARGE SCALE GENOMIC DNA]</scope>
    <source>
        <strain evidence="4 5">Tr1</strain>
    </source>
</reference>
<protein>
    <recommendedName>
        <fullName evidence="3">DUF7025 domain-containing protein</fullName>
    </recommendedName>
</protein>
<dbReference type="AlphaFoldDB" id="A0A2K0TSP7"/>
<dbReference type="InterPro" id="IPR054289">
    <property type="entry name" value="DUF7025"/>
</dbReference>
<evidence type="ECO:0000256" key="1">
    <source>
        <dbReference type="SAM" id="Coils"/>
    </source>
</evidence>
<organism evidence="4 5">
    <name type="scientific">Trichoderma harzianum</name>
    <name type="common">Hypocrea lixii</name>
    <dbReference type="NCBI Taxonomy" id="5544"/>
    <lineage>
        <taxon>Eukaryota</taxon>
        <taxon>Fungi</taxon>
        <taxon>Dikarya</taxon>
        <taxon>Ascomycota</taxon>
        <taxon>Pezizomycotina</taxon>
        <taxon>Sordariomycetes</taxon>
        <taxon>Hypocreomycetidae</taxon>
        <taxon>Hypocreales</taxon>
        <taxon>Hypocreaceae</taxon>
        <taxon>Trichoderma</taxon>
    </lineage>
</organism>
<feature type="compositionally biased region" description="Basic and acidic residues" evidence="2">
    <location>
        <begin position="218"/>
        <end position="242"/>
    </location>
</feature>
<dbReference type="OrthoDB" id="10042665at2759"/>
<dbReference type="PANTHER" id="PTHR46411:SF2">
    <property type="entry name" value="AAA+ ATPASE DOMAIN-CONTAINING PROTEIN"/>
    <property type="match status" value="1"/>
</dbReference>
<dbReference type="EMBL" id="MTYI01000231">
    <property type="protein sequence ID" value="PNP48560.1"/>
    <property type="molecule type" value="Genomic_DNA"/>
</dbReference>